<feature type="domain" description="MUN" evidence="2">
    <location>
        <begin position="171"/>
        <end position="293"/>
    </location>
</feature>
<dbReference type="AlphaFoldDB" id="A0A060YRR4"/>
<dbReference type="STRING" id="8022.A0A060YRR4"/>
<evidence type="ECO:0000313" key="4">
    <source>
        <dbReference type="Proteomes" id="UP000193380"/>
    </source>
</evidence>
<feature type="region of interest" description="Disordered" evidence="1">
    <location>
        <begin position="223"/>
        <end position="242"/>
    </location>
</feature>
<organism evidence="3 4">
    <name type="scientific">Oncorhynchus mykiss</name>
    <name type="common">Rainbow trout</name>
    <name type="synonym">Salmo gairdneri</name>
    <dbReference type="NCBI Taxonomy" id="8022"/>
    <lineage>
        <taxon>Eukaryota</taxon>
        <taxon>Metazoa</taxon>
        <taxon>Chordata</taxon>
        <taxon>Craniata</taxon>
        <taxon>Vertebrata</taxon>
        <taxon>Euteleostomi</taxon>
        <taxon>Actinopterygii</taxon>
        <taxon>Neopterygii</taxon>
        <taxon>Teleostei</taxon>
        <taxon>Protacanthopterygii</taxon>
        <taxon>Salmoniformes</taxon>
        <taxon>Salmonidae</taxon>
        <taxon>Salmoninae</taxon>
        <taxon>Oncorhynchus</taxon>
    </lineage>
</organism>
<dbReference type="InterPro" id="IPR033227">
    <property type="entry name" value="CAPS"/>
</dbReference>
<dbReference type="Proteomes" id="UP000193380">
    <property type="component" value="Unassembled WGS sequence"/>
</dbReference>
<evidence type="ECO:0000259" key="2">
    <source>
        <dbReference type="SMART" id="SM01145"/>
    </source>
</evidence>
<evidence type="ECO:0000256" key="1">
    <source>
        <dbReference type="SAM" id="MobiDB-lite"/>
    </source>
</evidence>
<dbReference type="SMART" id="SM01145">
    <property type="entry name" value="DUF1041"/>
    <property type="match status" value="1"/>
</dbReference>
<reference evidence="3" key="1">
    <citation type="journal article" date="2014" name="Nat. Commun.">
        <title>The rainbow trout genome provides novel insights into evolution after whole-genome duplication in vertebrates.</title>
        <authorList>
            <person name="Berthelot C."/>
            <person name="Brunet F."/>
            <person name="Chalopin D."/>
            <person name="Juanchich A."/>
            <person name="Bernard M."/>
            <person name="Noel B."/>
            <person name="Bento P."/>
            <person name="Da Silva C."/>
            <person name="Labadie K."/>
            <person name="Alberti A."/>
            <person name="Aury J.M."/>
            <person name="Louis A."/>
            <person name="Dehais P."/>
            <person name="Bardou P."/>
            <person name="Montfort J."/>
            <person name="Klopp C."/>
            <person name="Cabau C."/>
            <person name="Gaspin C."/>
            <person name="Thorgaard G.H."/>
            <person name="Boussaha M."/>
            <person name="Quillet E."/>
            <person name="Guyomard R."/>
            <person name="Galiana D."/>
            <person name="Bobe J."/>
            <person name="Volff J.N."/>
            <person name="Genet C."/>
            <person name="Wincker P."/>
            <person name="Jaillon O."/>
            <person name="Roest Crollius H."/>
            <person name="Guiguen Y."/>
        </authorList>
    </citation>
    <scope>NUCLEOTIDE SEQUENCE [LARGE SCALE GENOMIC DNA]</scope>
</reference>
<evidence type="ECO:0000313" key="3">
    <source>
        <dbReference type="EMBL" id="CDQ92159.1"/>
    </source>
</evidence>
<dbReference type="EMBL" id="FR912861">
    <property type="protein sequence ID" value="CDQ92159.1"/>
    <property type="molecule type" value="Genomic_DNA"/>
</dbReference>
<dbReference type="PANTHER" id="PTHR12166:SF6">
    <property type="entry name" value="CALCIUM-DEPENDENT SECRETION ACTIVATOR 1"/>
    <property type="match status" value="1"/>
</dbReference>
<dbReference type="GO" id="GO:0016079">
    <property type="term" value="P:synaptic vesicle exocytosis"/>
    <property type="evidence" value="ECO:0007669"/>
    <property type="project" value="InterPro"/>
</dbReference>
<gene>
    <name evidence="3" type="ORF">GSONMT00056967001</name>
</gene>
<dbReference type="PaxDb" id="8022-A0A060YRR4"/>
<protein>
    <recommendedName>
        <fullName evidence="2">MUN domain-containing protein</fullName>
    </recommendedName>
</protein>
<dbReference type="GO" id="GO:0098793">
    <property type="term" value="C:presynapse"/>
    <property type="evidence" value="ECO:0007669"/>
    <property type="project" value="GOC"/>
</dbReference>
<sequence length="295" mass="33890">MDEFISANPCSFDHSSLFEMVQRLTLDHRLNDSYSCLGWFSPGQVFVMDEYCARNGVRGCHRHLCYLGDLLERAENGAMIDPTLLHYSFAFCASHVHGNRPDGIGTVTVEEKERFEDIKERLRVLLENQITHFRYCFPFGRPEGALKATLSLLERVLMKDIVTPVPQEEVKTVIRKCLEQAALINYQRLSEYAKVEGKKREMYEHPVFCLASQVMDLTIPEKTQKDKKDHQDQDPENVGRLVTPAKKLEDTIRLAELVIEVLQQNEEHHAEATVTSTGNQSVQYSYLCFLSPYLT</sequence>
<dbReference type="InterPro" id="IPR010439">
    <property type="entry name" value="MUN_dom"/>
</dbReference>
<dbReference type="PANTHER" id="PTHR12166">
    <property type="entry name" value="CALCIUM-DEPENDENT SECRETION ACTIVATOR"/>
    <property type="match status" value="1"/>
</dbReference>
<dbReference type="GO" id="GO:1990504">
    <property type="term" value="P:dense core granule exocytosis"/>
    <property type="evidence" value="ECO:0007669"/>
    <property type="project" value="InterPro"/>
</dbReference>
<reference evidence="3" key="2">
    <citation type="submission" date="2014-03" db="EMBL/GenBank/DDBJ databases">
        <authorList>
            <person name="Genoscope - CEA"/>
        </authorList>
    </citation>
    <scope>NUCLEOTIDE SEQUENCE</scope>
</reference>
<feature type="non-terminal residue" evidence="3">
    <location>
        <position position="295"/>
    </location>
</feature>
<dbReference type="GO" id="GO:0045921">
    <property type="term" value="P:positive regulation of exocytosis"/>
    <property type="evidence" value="ECO:0007669"/>
    <property type="project" value="TreeGrafter"/>
</dbReference>
<name>A0A060YRR4_ONCMY</name>
<accession>A0A060YRR4</accession>
<proteinExistence type="predicted"/>
<feature type="compositionally biased region" description="Basic and acidic residues" evidence="1">
    <location>
        <begin position="223"/>
        <end position="233"/>
    </location>
</feature>
<dbReference type="GO" id="GO:0098978">
    <property type="term" value="C:glutamatergic synapse"/>
    <property type="evidence" value="ECO:0007669"/>
    <property type="project" value="TreeGrafter"/>
</dbReference>
<dbReference type="Pfam" id="PF06292">
    <property type="entry name" value="MUN"/>
    <property type="match status" value="1"/>
</dbReference>